<evidence type="ECO:0000259" key="3">
    <source>
        <dbReference type="Pfam" id="PF02668"/>
    </source>
</evidence>
<dbReference type="InterPro" id="IPR042098">
    <property type="entry name" value="TauD-like_sf"/>
</dbReference>
<dbReference type="GO" id="GO:0016706">
    <property type="term" value="F:2-oxoglutarate-dependent dioxygenase activity"/>
    <property type="evidence" value="ECO:0007669"/>
    <property type="project" value="UniProtKB-ARBA"/>
</dbReference>
<dbReference type="Pfam" id="PF02668">
    <property type="entry name" value="TauD"/>
    <property type="match status" value="1"/>
</dbReference>
<dbReference type="InterPro" id="IPR003819">
    <property type="entry name" value="TauD/TfdA-like"/>
</dbReference>
<name>A0A4R0YT32_9GAMM</name>
<evidence type="ECO:0000256" key="2">
    <source>
        <dbReference type="SAM" id="MobiDB-lite"/>
    </source>
</evidence>
<feature type="region of interest" description="Disordered" evidence="2">
    <location>
        <begin position="1"/>
        <end position="42"/>
    </location>
</feature>
<comment type="caution">
    <text evidence="4">The sequence shown here is derived from an EMBL/GenBank/DDBJ whole genome shotgun (WGS) entry which is preliminary data.</text>
</comment>
<dbReference type="SUPFAM" id="SSF51197">
    <property type="entry name" value="Clavaminate synthase-like"/>
    <property type="match status" value="1"/>
</dbReference>
<evidence type="ECO:0000313" key="4">
    <source>
        <dbReference type="EMBL" id="TCI12515.1"/>
    </source>
</evidence>
<feature type="domain" description="TauD/TfdA-like" evidence="3">
    <location>
        <begin position="75"/>
        <end position="293"/>
    </location>
</feature>
<feature type="compositionally biased region" description="Polar residues" evidence="2">
    <location>
        <begin position="1"/>
        <end position="12"/>
    </location>
</feature>
<accession>A0A4R0YT32</accession>
<evidence type="ECO:0000313" key="5">
    <source>
        <dbReference type="Proteomes" id="UP000291822"/>
    </source>
</evidence>
<dbReference type="AlphaFoldDB" id="A0A4R0YT32"/>
<evidence type="ECO:0000256" key="1">
    <source>
        <dbReference type="ARBA" id="ARBA00023002"/>
    </source>
</evidence>
<reference evidence="4 5" key="1">
    <citation type="submission" date="2019-02" db="EMBL/GenBank/DDBJ databases">
        <title>Dyella amyloliquefaciens sp. nov., isolated from forest soil.</title>
        <authorList>
            <person name="Gao Z.-H."/>
            <person name="Qiu L.-H."/>
        </authorList>
    </citation>
    <scope>NUCLEOTIDE SEQUENCE [LARGE SCALE GENOMIC DNA]</scope>
    <source>
        <strain evidence="4 5">KACC 12747</strain>
    </source>
</reference>
<gene>
    <name evidence="4" type="ORF">EZM97_03980</name>
</gene>
<keyword evidence="1" id="KW-0560">Oxidoreductase</keyword>
<organism evidence="4 5">
    <name type="scientific">Dyella soli</name>
    <dbReference type="NCBI Taxonomy" id="522319"/>
    <lineage>
        <taxon>Bacteria</taxon>
        <taxon>Pseudomonadati</taxon>
        <taxon>Pseudomonadota</taxon>
        <taxon>Gammaproteobacteria</taxon>
        <taxon>Lysobacterales</taxon>
        <taxon>Rhodanobacteraceae</taxon>
        <taxon>Dyella</taxon>
    </lineage>
</organism>
<proteinExistence type="predicted"/>
<keyword evidence="5" id="KW-1185">Reference proteome</keyword>
<sequence length="297" mass="32990">MAWLTCGSSTPTRIAMPPIASTDAVPEPESGHADDPPAPGFRGSLTVQLAERRPFGLIVTPGQARSSIFDIPTHLSRAWVRRYRVVVLRGFRHGLGEPPSLASFTAQWLGETSSQQISIQHVTPLTRHRALDWAGDDHPSAPEFVLFACQETATTPRCCTRFVDASAIALQLDEATFHRWLGVSISESRDHGVHDGVASWPLLVTDPRDGAPVVRYKWLPPGLDGLPREPWLHGADDEAASPIRRLLHGILRLPVYHFVHGWEDGDVLIADNWRLLHGHDAWRSDADTQLWRAHVTR</sequence>
<protein>
    <recommendedName>
        <fullName evidence="3">TauD/TfdA-like domain-containing protein</fullName>
    </recommendedName>
</protein>
<dbReference type="Proteomes" id="UP000291822">
    <property type="component" value="Unassembled WGS sequence"/>
</dbReference>
<dbReference type="EMBL" id="SJTG01000001">
    <property type="protein sequence ID" value="TCI12515.1"/>
    <property type="molecule type" value="Genomic_DNA"/>
</dbReference>
<dbReference type="Gene3D" id="3.60.130.10">
    <property type="entry name" value="Clavaminate synthase-like"/>
    <property type="match status" value="1"/>
</dbReference>